<dbReference type="EMBL" id="KB446564">
    <property type="protein sequence ID" value="EME77843.1"/>
    <property type="molecule type" value="Genomic_DNA"/>
</dbReference>
<dbReference type="OrthoDB" id="443402at2759"/>
<feature type="region of interest" description="Disordered" evidence="1">
    <location>
        <begin position="707"/>
        <end position="739"/>
    </location>
</feature>
<evidence type="ECO:0000313" key="4">
    <source>
        <dbReference type="Proteomes" id="UP000016932"/>
    </source>
</evidence>
<feature type="region of interest" description="Disordered" evidence="1">
    <location>
        <begin position="623"/>
        <end position="684"/>
    </location>
</feature>
<feature type="compositionally biased region" description="Polar residues" evidence="1">
    <location>
        <begin position="723"/>
        <end position="734"/>
    </location>
</feature>
<keyword evidence="2" id="KW-1133">Transmembrane helix</keyword>
<dbReference type="eggNOG" id="ENOG502SA3X">
    <property type="taxonomic scope" value="Eukaryota"/>
</dbReference>
<keyword evidence="2" id="KW-0812">Transmembrane</keyword>
<dbReference type="VEuPathDB" id="FungiDB:MYCFIDRAFT_209195"/>
<name>M3AL19_PSEFD</name>
<feature type="region of interest" description="Disordered" evidence="1">
    <location>
        <begin position="1"/>
        <end position="52"/>
    </location>
</feature>
<feature type="compositionally biased region" description="Polar residues" evidence="1">
    <location>
        <begin position="10"/>
        <end position="30"/>
    </location>
</feature>
<dbReference type="RefSeq" id="XP_007931602.1">
    <property type="nucleotide sequence ID" value="XM_007933411.1"/>
</dbReference>
<feature type="compositionally biased region" description="Polar residues" evidence="1">
    <location>
        <begin position="551"/>
        <end position="565"/>
    </location>
</feature>
<dbReference type="HOGENOM" id="CLU_348870_0_0_1"/>
<proteinExistence type="predicted"/>
<keyword evidence="4" id="KW-1185">Reference proteome</keyword>
<reference evidence="3 4" key="1">
    <citation type="journal article" date="2012" name="PLoS Pathog.">
        <title>Diverse lifestyles and strategies of plant pathogenesis encoded in the genomes of eighteen Dothideomycetes fungi.</title>
        <authorList>
            <person name="Ohm R.A."/>
            <person name="Feau N."/>
            <person name="Henrissat B."/>
            <person name="Schoch C.L."/>
            <person name="Horwitz B.A."/>
            <person name="Barry K.W."/>
            <person name="Condon B.J."/>
            <person name="Copeland A.C."/>
            <person name="Dhillon B."/>
            <person name="Glaser F."/>
            <person name="Hesse C.N."/>
            <person name="Kosti I."/>
            <person name="LaButti K."/>
            <person name="Lindquist E.A."/>
            <person name="Lucas S."/>
            <person name="Salamov A.A."/>
            <person name="Bradshaw R.E."/>
            <person name="Ciuffetti L."/>
            <person name="Hamelin R.C."/>
            <person name="Kema G.H.J."/>
            <person name="Lawrence C."/>
            <person name="Scott J.A."/>
            <person name="Spatafora J.W."/>
            <person name="Turgeon B.G."/>
            <person name="de Wit P.J.G.M."/>
            <person name="Zhong S."/>
            <person name="Goodwin S.B."/>
            <person name="Grigoriev I.V."/>
        </authorList>
    </citation>
    <scope>NUCLEOTIDE SEQUENCE [LARGE SCALE GENOMIC DNA]</scope>
    <source>
        <strain evidence="3 4">CIRAD86</strain>
    </source>
</reference>
<dbReference type="Proteomes" id="UP000016932">
    <property type="component" value="Unassembled WGS sequence"/>
</dbReference>
<sequence>MLQVTLEDPPSQNDRPPLSSNEMKSGQQAKAASAPDDSTGVGPSRDAGQPSAPIALRPGGYQQNALVHGSNELYIYIGTRSPPGCSFSHVTVTDETDDLSFFLSLQKKYRELRTPFQIWFSPWQYDHCDFFELNTALKFRKSPTKAGSGSSIRHGYPPNNNHYHMTPCPVQDDPPIGDQSFSDYYYHLHAGDEDYVPGTRPKNLREQIRSVLASTTIALSLLPKKKAPVDWNDGKYDTFWGLYAVELPSFIRILAGLVFCLTPWIIFFFLWLFEWNHKSDLQNASVPLLVSIALFWRGGRGSGDSLEMRDIDILGPGVASGIPLPGVKMKAFRVMTHERMRSEKAPWHFSFVVFLNVIACCHVWAWIRAFDGRHGTVSIGRDTYCIVLKKEIAAFSAVHLASRPHETGLALPCLTSPVTYQAVTGLFDGICVTLTLRNLSYTDMDMSLSRKEAWRRDIRMLLISVKAKYYLDRSPVFSSSFAVAAGLASALPTDQGLPLVGDLIGGGGGSNLPSLGSLTGSGGGGSNLPSLGSLTGSDGSGLPLVGRPGQQDDSPYGASSPSDNGGTLGGILKYDHPAKDDTQHPDCVNQCSSYCQQYFQDNDQEDQCQQQCPQQCSQALASPIQSSSGQDQKSDRSLQGFAPNQQQGGQNLADPITQPFSSSGSGLPESSGSNGIASPIGNGSTGLDNPADQAFCNIFDSIYSNTTSAEQPDSTPLGYGASDSATNQPSGQSHKPSRQKAERQDLKCMFELQLYFCILCFKIERLIAFWKGYENIHTATEYIMELCELFHLLRQCQCRSCPRSWRSA</sequence>
<feature type="transmembrane region" description="Helical" evidence="2">
    <location>
        <begin position="253"/>
        <end position="273"/>
    </location>
</feature>
<evidence type="ECO:0000256" key="1">
    <source>
        <dbReference type="SAM" id="MobiDB-lite"/>
    </source>
</evidence>
<feature type="transmembrane region" description="Helical" evidence="2">
    <location>
        <begin position="345"/>
        <end position="367"/>
    </location>
</feature>
<gene>
    <name evidence="3" type="ORF">MYCFIDRAFT_209195</name>
</gene>
<feature type="region of interest" description="Disordered" evidence="1">
    <location>
        <begin position="515"/>
        <end position="583"/>
    </location>
</feature>
<feature type="compositionally biased region" description="Basic and acidic residues" evidence="1">
    <location>
        <begin position="573"/>
        <end position="583"/>
    </location>
</feature>
<feature type="compositionally biased region" description="Low complexity" evidence="1">
    <location>
        <begin position="661"/>
        <end position="675"/>
    </location>
</feature>
<accession>M3AL19</accession>
<evidence type="ECO:0000313" key="3">
    <source>
        <dbReference type="EMBL" id="EME77843.1"/>
    </source>
</evidence>
<feature type="compositionally biased region" description="Low complexity" evidence="1">
    <location>
        <begin position="527"/>
        <end position="544"/>
    </location>
</feature>
<evidence type="ECO:0000256" key="2">
    <source>
        <dbReference type="SAM" id="Phobius"/>
    </source>
</evidence>
<protein>
    <submittedName>
        <fullName evidence="3">Uncharacterized protein</fullName>
    </submittedName>
</protein>
<dbReference type="AlphaFoldDB" id="M3AL19"/>
<dbReference type="GeneID" id="19336755"/>
<dbReference type="STRING" id="383855.M3AL19"/>
<keyword evidence="2" id="KW-0472">Membrane</keyword>
<organism evidence="3 4">
    <name type="scientific">Pseudocercospora fijiensis (strain CIRAD86)</name>
    <name type="common">Black leaf streak disease fungus</name>
    <name type="synonym">Mycosphaerella fijiensis</name>
    <dbReference type="NCBI Taxonomy" id="383855"/>
    <lineage>
        <taxon>Eukaryota</taxon>
        <taxon>Fungi</taxon>
        <taxon>Dikarya</taxon>
        <taxon>Ascomycota</taxon>
        <taxon>Pezizomycotina</taxon>
        <taxon>Dothideomycetes</taxon>
        <taxon>Dothideomycetidae</taxon>
        <taxon>Mycosphaerellales</taxon>
        <taxon>Mycosphaerellaceae</taxon>
        <taxon>Pseudocercospora</taxon>
    </lineage>
</organism>
<dbReference type="KEGG" id="pfj:MYCFIDRAFT_209195"/>